<dbReference type="EMBL" id="LOZE01000121">
    <property type="protein sequence ID" value="KVM23345.1"/>
    <property type="molecule type" value="Genomic_DNA"/>
</dbReference>
<protein>
    <submittedName>
        <fullName evidence="1">Uncharacterized protein</fullName>
    </submittedName>
</protein>
<organism evidence="1 2">
    <name type="scientific">Burkholderia ubonensis</name>
    <dbReference type="NCBI Taxonomy" id="101571"/>
    <lineage>
        <taxon>Bacteria</taxon>
        <taxon>Pseudomonadati</taxon>
        <taxon>Pseudomonadota</taxon>
        <taxon>Betaproteobacteria</taxon>
        <taxon>Burkholderiales</taxon>
        <taxon>Burkholderiaceae</taxon>
        <taxon>Burkholderia</taxon>
        <taxon>Burkholderia cepacia complex</taxon>
    </lineage>
</organism>
<sequence length="74" mass="8247">MARIQTESGVRNAQQDTYNGRKIEVVTGYDALSDKWPFHIYIDGTKLVGQWKADGIAEAFDVGFQIAQEQIDAA</sequence>
<evidence type="ECO:0000313" key="2">
    <source>
        <dbReference type="Proteomes" id="UP000061665"/>
    </source>
</evidence>
<name>A0AB73FYA0_9BURK</name>
<dbReference type="Proteomes" id="UP000061665">
    <property type="component" value="Unassembled WGS sequence"/>
</dbReference>
<reference evidence="1 2" key="1">
    <citation type="submission" date="2015-11" db="EMBL/GenBank/DDBJ databases">
        <title>Expanding the genomic diversity of Burkholderia species for the development of highly accurate diagnostics.</title>
        <authorList>
            <person name="Sahl J."/>
            <person name="Keim P."/>
            <person name="Wagner D."/>
        </authorList>
    </citation>
    <scope>NUCLEOTIDE SEQUENCE [LARGE SCALE GENOMIC DNA]</scope>
    <source>
        <strain evidence="1 2">MSMB2058</strain>
    </source>
</reference>
<dbReference type="RefSeq" id="WP_059723875.1">
    <property type="nucleotide sequence ID" value="NZ_LOYI01000038.1"/>
</dbReference>
<proteinExistence type="predicted"/>
<evidence type="ECO:0000313" key="1">
    <source>
        <dbReference type="EMBL" id="KVM23345.1"/>
    </source>
</evidence>
<accession>A0AB73FYA0</accession>
<gene>
    <name evidence="1" type="ORF">WJ53_17860</name>
</gene>
<comment type="caution">
    <text evidence="1">The sequence shown here is derived from an EMBL/GenBank/DDBJ whole genome shotgun (WGS) entry which is preliminary data.</text>
</comment>
<dbReference type="AlphaFoldDB" id="A0AB73FYA0"/>